<sequence>MNNSELLFIYDAKMCNPNGDPDDENRPRMDYERQRNLVSDVRLKRYIRDYLEDRGYGIFVSKQDDKVVDADARLKNVVGKSKVTIEDLPTILDKLIDVRMFGATMPIKAEEGARGGSSITLTGPVQFTWGYSLNKVNLVDSNGITSHFSSRTENQQGAMGKDYRVYYSLLAFQGIISAKRAARTQLKDDDIALLDEAMLKAIPLQATRSKIGQYPRLYLRVEYTDGQTFLGDFRDMVSLETLDGLRDTTEARLKASVLAHKLSANSSRIARIYWWQDEELTVSDSSDGTISGLFGEDLKDKLEKL</sequence>
<dbReference type="NCBIfam" id="TIGR02590">
    <property type="entry name" value="cas_Csh2"/>
    <property type="match status" value="1"/>
</dbReference>
<dbReference type="Proteomes" id="UP000008457">
    <property type="component" value="Chromosome"/>
</dbReference>
<dbReference type="HOGENOM" id="CLU_071770_0_0_9"/>
<proteinExistence type="predicted"/>
<name>F4A3C2_MAHA5</name>
<dbReference type="AlphaFoldDB" id="F4A3C2"/>
<reference evidence="1 2" key="2">
    <citation type="journal article" date="2011" name="Stand. Genomic Sci.">
        <title>Complete genome sequence of Mahella australiensis type strain (50-1 BON).</title>
        <authorList>
            <person name="Sikorski J."/>
            <person name="Teshima H."/>
            <person name="Nolan M."/>
            <person name="Lucas S."/>
            <person name="Hammon N."/>
            <person name="Deshpande S."/>
            <person name="Cheng J.F."/>
            <person name="Pitluck S."/>
            <person name="Liolios K."/>
            <person name="Pagani I."/>
            <person name="Ivanova N."/>
            <person name="Huntemann M."/>
            <person name="Mavromatis K."/>
            <person name="Ovchinikova G."/>
            <person name="Pati A."/>
            <person name="Tapia R."/>
            <person name="Han C."/>
            <person name="Goodwin L."/>
            <person name="Chen A."/>
            <person name="Palaniappan K."/>
            <person name="Land M."/>
            <person name="Hauser L."/>
            <person name="Ngatchou-Djao O.D."/>
            <person name="Rohde M."/>
            <person name="Pukall R."/>
            <person name="Spring S."/>
            <person name="Abt B."/>
            <person name="Goker M."/>
            <person name="Detter J.C."/>
            <person name="Woyke T."/>
            <person name="Bristow J."/>
            <person name="Markowitz V."/>
            <person name="Hugenholtz P."/>
            <person name="Eisen J.A."/>
            <person name="Kyrpides N.C."/>
            <person name="Klenk H.P."/>
            <person name="Lapidus A."/>
        </authorList>
    </citation>
    <scope>NUCLEOTIDE SEQUENCE [LARGE SCALE GENOMIC DNA]</scope>
    <source>
        <strain evidence="2">DSM 15567 / CIP 107919 / 50-1 BON</strain>
    </source>
</reference>
<dbReference type="GO" id="GO:0043571">
    <property type="term" value="P:maintenance of CRISPR repeat elements"/>
    <property type="evidence" value="ECO:0007669"/>
    <property type="project" value="InterPro"/>
</dbReference>
<protein>
    <submittedName>
        <fullName evidence="1">CRISPR-associated protein, Csh2 family</fullName>
    </submittedName>
</protein>
<organism evidence="1 2">
    <name type="scientific">Mahella australiensis (strain DSM 15567 / CIP 107919 / 50-1 BON)</name>
    <dbReference type="NCBI Taxonomy" id="697281"/>
    <lineage>
        <taxon>Bacteria</taxon>
        <taxon>Bacillati</taxon>
        <taxon>Bacillota</taxon>
        <taxon>Clostridia</taxon>
        <taxon>Thermoanaerobacterales</taxon>
        <taxon>Thermoanaerobacterales Family IV. Incertae Sedis</taxon>
        <taxon>Mahella</taxon>
    </lineage>
</organism>
<dbReference type="STRING" id="697281.Mahau_2206"/>
<dbReference type="eggNOG" id="COG3649">
    <property type="taxonomic scope" value="Bacteria"/>
</dbReference>
<dbReference type="InterPro" id="IPR013419">
    <property type="entry name" value="CRISPR-assoc_prot_Cas7/Csh2"/>
</dbReference>
<accession>F4A3C2</accession>
<evidence type="ECO:0000313" key="1">
    <source>
        <dbReference type="EMBL" id="AEE97377.1"/>
    </source>
</evidence>
<gene>
    <name evidence="1" type="ordered locus">Mahau_2206</name>
</gene>
<dbReference type="RefSeq" id="WP_013781804.1">
    <property type="nucleotide sequence ID" value="NC_015520.1"/>
</dbReference>
<dbReference type="Pfam" id="PF05107">
    <property type="entry name" value="Cas_Cas7"/>
    <property type="match status" value="1"/>
</dbReference>
<keyword evidence="2" id="KW-1185">Reference proteome</keyword>
<dbReference type="EMBL" id="CP002360">
    <property type="protein sequence ID" value="AEE97377.1"/>
    <property type="molecule type" value="Genomic_DNA"/>
</dbReference>
<dbReference type="NCBIfam" id="TIGR01595">
    <property type="entry name" value="cas_CT1132"/>
    <property type="match status" value="1"/>
</dbReference>
<evidence type="ECO:0000313" key="2">
    <source>
        <dbReference type="Proteomes" id="UP000008457"/>
    </source>
</evidence>
<dbReference type="KEGG" id="mas:Mahau_2206"/>
<reference evidence="2" key="1">
    <citation type="submission" date="2010-11" db="EMBL/GenBank/DDBJ databases">
        <title>The complete genome of Mahella australiensis DSM 15567.</title>
        <authorList>
            <consortium name="US DOE Joint Genome Institute (JGI-PGF)"/>
            <person name="Lucas S."/>
            <person name="Copeland A."/>
            <person name="Lapidus A."/>
            <person name="Bruce D."/>
            <person name="Goodwin L."/>
            <person name="Pitluck S."/>
            <person name="Kyrpides N."/>
            <person name="Mavromatis K."/>
            <person name="Pagani I."/>
            <person name="Ivanova N."/>
            <person name="Teshima H."/>
            <person name="Brettin T."/>
            <person name="Detter J.C."/>
            <person name="Han C."/>
            <person name="Tapia R."/>
            <person name="Land M."/>
            <person name="Hauser L."/>
            <person name="Markowitz V."/>
            <person name="Cheng J.-F."/>
            <person name="Hugenholtz P."/>
            <person name="Woyke T."/>
            <person name="Wu D."/>
            <person name="Spring S."/>
            <person name="Pukall R."/>
            <person name="Steenblock K."/>
            <person name="Schneider S."/>
            <person name="Klenk H.-P."/>
            <person name="Eisen J.A."/>
        </authorList>
    </citation>
    <scope>NUCLEOTIDE SEQUENCE [LARGE SCALE GENOMIC DNA]</scope>
    <source>
        <strain evidence="2">DSM 15567 / CIP 107919 / 50-1 BON</strain>
    </source>
</reference>
<dbReference type="OrthoDB" id="9776792at2"/>
<dbReference type="InterPro" id="IPR006482">
    <property type="entry name" value="Cas7_Csh2/Csh2"/>
</dbReference>